<dbReference type="PROSITE" id="PS50088">
    <property type="entry name" value="ANK_REPEAT"/>
    <property type="match status" value="3"/>
</dbReference>
<dbReference type="AlphaFoldDB" id="A0A9P5AP44"/>
<feature type="repeat" description="ANK" evidence="3">
    <location>
        <begin position="263"/>
        <end position="289"/>
    </location>
</feature>
<dbReference type="PANTHER" id="PTHR24198">
    <property type="entry name" value="ANKYRIN REPEAT AND PROTEIN KINASE DOMAIN-CONTAINING PROTEIN"/>
    <property type="match status" value="1"/>
</dbReference>
<dbReference type="SUPFAM" id="SSF48403">
    <property type="entry name" value="Ankyrin repeat"/>
    <property type="match status" value="1"/>
</dbReference>
<feature type="region of interest" description="Disordered" evidence="4">
    <location>
        <begin position="161"/>
        <end position="213"/>
    </location>
</feature>
<dbReference type="OrthoDB" id="20872at2759"/>
<evidence type="ECO:0000256" key="4">
    <source>
        <dbReference type="SAM" id="MobiDB-lite"/>
    </source>
</evidence>
<keyword evidence="6" id="KW-1185">Reference proteome</keyword>
<proteinExistence type="predicted"/>
<dbReference type="EMBL" id="PVQB02000156">
    <property type="protein sequence ID" value="KAF4342174.1"/>
    <property type="molecule type" value="Genomic_DNA"/>
</dbReference>
<dbReference type="Proteomes" id="UP000730481">
    <property type="component" value="Unassembled WGS sequence"/>
</dbReference>
<dbReference type="InterPro" id="IPR036770">
    <property type="entry name" value="Ankyrin_rpt-contain_sf"/>
</dbReference>
<feature type="repeat" description="ANK" evidence="3">
    <location>
        <begin position="361"/>
        <end position="393"/>
    </location>
</feature>
<dbReference type="InterPro" id="IPR002110">
    <property type="entry name" value="Ankyrin_rpt"/>
</dbReference>
<protein>
    <recommendedName>
        <fullName evidence="7">Ankyrin</fullName>
    </recommendedName>
</protein>
<feature type="compositionally biased region" description="Low complexity" evidence="4">
    <location>
        <begin position="173"/>
        <end position="182"/>
    </location>
</feature>
<evidence type="ECO:0000256" key="1">
    <source>
        <dbReference type="ARBA" id="ARBA00022737"/>
    </source>
</evidence>
<dbReference type="PROSITE" id="PS50297">
    <property type="entry name" value="ANK_REP_REGION"/>
    <property type="match status" value="2"/>
</dbReference>
<evidence type="ECO:0000256" key="3">
    <source>
        <dbReference type="PROSITE-ProRule" id="PRU00023"/>
    </source>
</evidence>
<gene>
    <name evidence="5" type="ORF">FBEOM_3907</name>
</gene>
<evidence type="ECO:0000313" key="6">
    <source>
        <dbReference type="Proteomes" id="UP000730481"/>
    </source>
</evidence>
<keyword evidence="2 3" id="KW-0040">ANK repeat</keyword>
<keyword evidence="1" id="KW-0677">Repeat</keyword>
<accession>A0A9P5AP44</accession>
<reference evidence="5" key="2">
    <citation type="submission" date="2020-02" db="EMBL/GenBank/DDBJ databases">
        <title>Identification and distribution of gene clusters putatively required for synthesis of sphingolipid metabolism inhibitors in phylogenetically diverse species of the filamentous fungus Fusarium.</title>
        <authorList>
            <person name="Kim H.-S."/>
            <person name="Busman M."/>
            <person name="Brown D.W."/>
            <person name="Divon H."/>
            <person name="Uhlig S."/>
            <person name="Proctor R.H."/>
        </authorList>
    </citation>
    <scope>NUCLEOTIDE SEQUENCE</scope>
    <source>
        <strain evidence="5">NRRL 25174</strain>
    </source>
</reference>
<sequence length="657" mass="70845">MNASSELKTKICTSCSIIASGAAACISAAKQLAEDSHAEQLKMLLSGLAQVEHEVIHLRRELDSKLIGSKLGEVLGVLLDGYVITIEVLRMQLDSLYPKQLEESDLEFLTAHWSCTTLYGDLCAFVIVLLEQKPDQQDVSLTLPDTKEIISQAEASLRWASNARVNKDKESSPRSQSSEQASVPNATTSDAPPAYSTASEPSPAPSSLVKHTPAPKRSSFFRKLFHKPDPLVATLCQAAIQGNEQQVSGLISQNANINGLGPDGDTPLKCAIRYDQVGTTRLLLQAGAQTTKLPPLFQAAKKGSLNVARMLIESGESVLAKSRTGQLYFVDVVLKGNLDGIRFLLENGAPANAKIINGSGIGIYIIVHAVKQNNIELARLLLDHGADINAQDRAQSNLMPSVLYMAITNNNPEMVGLLVDRGAVAQPANMLGTTILEATIRLKRFELVKKLIDAGANVSGTDMYQQPILIKVIRDPLLSNDEKIEVLRMLMDKGASPEAVDITFGLPAICHAVEMPSTPVVQELLSRGVNTKVRMLSGQTLLTYCIDVNRQNTVVALLAAGADVNEVDGLNRTPLSLALLRLDYNLAKKLMDYNADPTAAENEQAVKFIKAIGRKDFLKLLDSGLREEEAGPFGASVFRDTGSEAPPPSYEHAAGKA</sequence>
<feature type="compositionally biased region" description="Low complexity" evidence="4">
    <location>
        <begin position="191"/>
        <end position="207"/>
    </location>
</feature>
<evidence type="ECO:0000256" key="2">
    <source>
        <dbReference type="ARBA" id="ARBA00023043"/>
    </source>
</evidence>
<dbReference type="Pfam" id="PF12796">
    <property type="entry name" value="Ank_2"/>
    <property type="match status" value="3"/>
</dbReference>
<reference evidence="5" key="1">
    <citation type="journal article" date="2017" name="Mycologia">
        <title>Fusarium algeriense, sp. nov., a novel toxigenic crown rot pathogen of durum wheat from Algeria is nested in the Fusarium burgessii species complex.</title>
        <authorList>
            <person name="Laraba I."/>
            <person name="Keddad A."/>
            <person name="Boureghda H."/>
            <person name="Abdallah N."/>
            <person name="Vaughan M.M."/>
            <person name="Proctor R.H."/>
            <person name="Busman M."/>
            <person name="O'Donnell K."/>
        </authorList>
    </citation>
    <scope>NUCLEOTIDE SEQUENCE</scope>
    <source>
        <strain evidence="5">NRRL 25174</strain>
    </source>
</reference>
<feature type="repeat" description="ANK" evidence="3">
    <location>
        <begin position="431"/>
        <end position="463"/>
    </location>
</feature>
<dbReference type="SMART" id="SM00248">
    <property type="entry name" value="ANK"/>
    <property type="match status" value="10"/>
</dbReference>
<dbReference type="PANTHER" id="PTHR24198:SF165">
    <property type="entry name" value="ANKYRIN REPEAT-CONTAINING PROTEIN-RELATED"/>
    <property type="match status" value="1"/>
</dbReference>
<evidence type="ECO:0000313" key="5">
    <source>
        <dbReference type="EMBL" id="KAF4342174.1"/>
    </source>
</evidence>
<organism evidence="5 6">
    <name type="scientific">Fusarium beomiforme</name>
    <dbReference type="NCBI Taxonomy" id="44412"/>
    <lineage>
        <taxon>Eukaryota</taxon>
        <taxon>Fungi</taxon>
        <taxon>Dikarya</taxon>
        <taxon>Ascomycota</taxon>
        <taxon>Pezizomycotina</taxon>
        <taxon>Sordariomycetes</taxon>
        <taxon>Hypocreomycetidae</taxon>
        <taxon>Hypocreales</taxon>
        <taxon>Nectriaceae</taxon>
        <taxon>Fusarium</taxon>
        <taxon>Fusarium burgessii species complex</taxon>
    </lineage>
</organism>
<evidence type="ECO:0008006" key="7">
    <source>
        <dbReference type="Google" id="ProtNLM"/>
    </source>
</evidence>
<dbReference type="Gene3D" id="1.25.40.20">
    <property type="entry name" value="Ankyrin repeat-containing domain"/>
    <property type="match status" value="3"/>
</dbReference>
<feature type="region of interest" description="Disordered" evidence="4">
    <location>
        <begin position="636"/>
        <end position="657"/>
    </location>
</feature>
<name>A0A9P5AP44_9HYPO</name>
<comment type="caution">
    <text evidence="5">The sequence shown here is derived from an EMBL/GenBank/DDBJ whole genome shotgun (WGS) entry which is preliminary data.</text>
</comment>